<dbReference type="GO" id="GO:0005829">
    <property type="term" value="C:cytosol"/>
    <property type="evidence" value="ECO:0007669"/>
    <property type="project" value="TreeGrafter"/>
</dbReference>
<dbReference type="InterPro" id="IPR051463">
    <property type="entry name" value="Peptidase_U62_metallo"/>
</dbReference>
<gene>
    <name evidence="8" type="ORF">METZ01_LOCUS82963</name>
</gene>
<dbReference type="InterPro" id="IPR025502">
    <property type="entry name" value="TldD"/>
</dbReference>
<reference evidence="8" key="1">
    <citation type="submission" date="2018-05" db="EMBL/GenBank/DDBJ databases">
        <authorList>
            <person name="Lanie J.A."/>
            <person name="Ng W.-L."/>
            <person name="Kazmierczak K.M."/>
            <person name="Andrzejewski T.M."/>
            <person name="Davidsen T.M."/>
            <person name="Wayne K.J."/>
            <person name="Tettelin H."/>
            <person name="Glass J.I."/>
            <person name="Rusch D."/>
            <person name="Podicherti R."/>
            <person name="Tsui H.-C.T."/>
            <person name="Winkler M.E."/>
        </authorList>
    </citation>
    <scope>NUCLEOTIDE SEQUENCE</scope>
</reference>
<evidence type="ECO:0000256" key="4">
    <source>
        <dbReference type="ARBA" id="ARBA00023049"/>
    </source>
</evidence>
<keyword evidence="3" id="KW-0378">Hydrolase</keyword>
<dbReference type="SUPFAM" id="SSF111283">
    <property type="entry name" value="Putative modulator of DNA gyrase, PmbA/TldD"/>
    <property type="match status" value="1"/>
</dbReference>
<evidence type="ECO:0000256" key="3">
    <source>
        <dbReference type="ARBA" id="ARBA00022801"/>
    </source>
</evidence>
<comment type="similarity">
    <text evidence="1">Belongs to the peptidase U62 family.</text>
</comment>
<dbReference type="PANTHER" id="PTHR30624">
    <property type="entry name" value="UNCHARACTERIZED PROTEIN TLDD AND PMBA"/>
    <property type="match status" value="1"/>
</dbReference>
<dbReference type="PANTHER" id="PTHR30624:SF4">
    <property type="entry name" value="METALLOPROTEASE TLDD"/>
    <property type="match status" value="1"/>
</dbReference>
<dbReference type="Pfam" id="PF19289">
    <property type="entry name" value="PmbA_TldD_3rd"/>
    <property type="match status" value="1"/>
</dbReference>
<feature type="domain" description="Metalloprotease TldD/E central" evidence="7">
    <location>
        <begin position="117"/>
        <end position="220"/>
    </location>
</feature>
<proteinExistence type="inferred from homology"/>
<keyword evidence="2" id="KW-0645">Protease</keyword>
<dbReference type="AlphaFoldDB" id="A0A381UPN2"/>
<dbReference type="InterPro" id="IPR036059">
    <property type="entry name" value="TldD/PmbA_sf"/>
</dbReference>
<dbReference type="GO" id="GO:0006508">
    <property type="term" value="P:proteolysis"/>
    <property type="evidence" value="ECO:0007669"/>
    <property type="project" value="UniProtKB-KW"/>
</dbReference>
<dbReference type="InterPro" id="IPR045570">
    <property type="entry name" value="Metalloprtase-TldD/E_cen_dom"/>
</dbReference>
<evidence type="ECO:0000259" key="5">
    <source>
        <dbReference type="Pfam" id="PF01523"/>
    </source>
</evidence>
<evidence type="ECO:0000313" key="8">
    <source>
        <dbReference type="EMBL" id="SVA30109.1"/>
    </source>
</evidence>
<evidence type="ECO:0000256" key="1">
    <source>
        <dbReference type="ARBA" id="ARBA00005836"/>
    </source>
</evidence>
<sequence length="461" mass="49073">MLDTSTARSVIDHAISLGADFAELFIERNQINNISTLSSEVQAVQSGIDFGIGVRVVYGTKVLYGYTNRTESDELCRIVTELSAKDLRDPETAVARFDFSAPNDIHHAEQTLTKGSEVESKVEYLLKADRVARAASNMISQTRGGCLQREQSVEIFTSEGLHASDIRNYIRASLSAIASNGAEQATGSFNDGGLIGWEIHEAIDAEKTGSEASRQALVNLSAKACPSGRMPVVIGPGFGGVIFHEACGHLLETTSVAKKASVFHDQLGQLIANPVVNAVDDGTMAKEWGSINIDDEGMPTQRTQLIKNGQLTSFLADRVGAQQTGYDRTGSGRRQSYKFAPASRMRNTFIEPGDAKLDDMITSIDRGIYASHMGGGSVQPGTGEFNFAVTEGYYVENGKVQYPVKAATLISTGPAVLKEISMVGNDFALACGMCGSVSGAVPTTVGQPSLKVDDILVGGNA</sequence>
<evidence type="ECO:0000259" key="6">
    <source>
        <dbReference type="Pfam" id="PF19289"/>
    </source>
</evidence>
<protein>
    <recommendedName>
        <fullName evidence="9">Peptidase C69</fullName>
    </recommendedName>
</protein>
<evidence type="ECO:0000256" key="2">
    <source>
        <dbReference type="ARBA" id="ARBA00022670"/>
    </source>
</evidence>
<dbReference type="InterPro" id="IPR045569">
    <property type="entry name" value="Metalloprtase-TldD/E_C"/>
</dbReference>
<evidence type="ECO:0008006" key="9">
    <source>
        <dbReference type="Google" id="ProtNLM"/>
    </source>
</evidence>
<dbReference type="Pfam" id="PF19290">
    <property type="entry name" value="PmbA_TldD_2nd"/>
    <property type="match status" value="1"/>
</dbReference>
<dbReference type="Gene3D" id="3.30.2290.10">
    <property type="entry name" value="PmbA/TldD superfamily"/>
    <property type="match status" value="1"/>
</dbReference>
<dbReference type="InterPro" id="IPR035068">
    <property type="entry name" value="TldD/PmbA_N"/>
</dbReference>
<dbReference type="PIRSF" id="PIRSF004919">
    <property type="entry name" value="TldD"/>
    <property type="match status" value="1"/>
</dbReference>
<keyword evidence="4" id="KW-0482">Metalloprotease</keyword>
<dbReference type="GO" id="GO:0008237">
    <property type="term" value="F:metallopeptidase activity"/>
    <property type="evidence" value="ECO:0007669"/>
    <property type="project" value="UniProtKB-KW"/>
</dbReference>
<dbReference type="EMBL" id="UINC01006868">
    <property type="protein sequence ID" value="SVA30109.1"/>
    <property type="molecule type" value="Genomic_DNA"/>
</dbReference>
<evidence type="ECO:0000259" key="7">
    <source>
        <dbReference type="Pfam" id="PF19290"/>
    </source>
</evidence>
<dbReference type="Pfam" id="PF01523">
    <property type="entry name" value="PmbA_TldD_1st"/>
    <property type="match status" value="1"/>
</dbReference>
<organism evidence="8">
    <name type="scientific">marine metagenome</name>
    <dbReference type="NCBI Taxonomy" id="408172"/>
    <lineage>
        <taxon>unclassified sequences</taxon>
        <taxon>metagenomes</taxon>
        <taxon>ecological metagenomes</taxon>
    </lineage>
</organism>
<feature type="domain" description="Metalloprotease TldD/E C-terminal" evidence="6">
    <location>
        <begin position="227"/>
        <end position="459"/>
    </location>
</feature>
<feature type="domain" description="Metalloprotease TldD/E N-terminal" evidence="5">
    <location>
        <begin position="22"/>
        <end position="80"/>
    </location>
</feature>
<dbReference type="InterPro" id="IPR002510">
    <property type="entry name" value="Metalloprtase-TldD/E_N"/>
</dbReference>
<name>A0A381UPN2_9ZZZZ</name>
<accession>A0A381UPN2</accession>